<dbReference type="PANTHER" id="PTHR48098:SF1">
    <property type="entry name" value="DIACYLGLYCEROL ACYLTRANSFERASE_MYCOLYLTRANSFERASE AG85A"/>
    <property type="match status" value="1"/>
</dbReference>
<dbReference type="InterPro" id="IPR050583">
    <property type="entry name" value="Mycobacterial_A85_antigen"/>
</dbReference>
<dbReference type="Proteomes" id="UP000632774">
    <property type="component" value="Unassembled WGS sequence"/>
</dbReference>
<feature type="chain" id="PRO_5045362196" evidence="1">
    <location>
        <begin position="24"/>
        <end position="280"/>
    </location>
</feature>
<dbReference type="PANTHER" id="PTHR48098">
    <property type="entry name" value="ENTEROCHELIN ESTERASE-RELATED"/>
    <property type="match status" value="1"/>
</dbReference>
<evidence type="ECO:0000313" key="3">
    <source>
        <dbReference type="Proteomes" id="UP000632774"/>
    </source>
</evidence>
<proteinExistence type="predicted"/>
<organism evidence="2 3">
    <name type="scientific">Mucilaginibacter boryungensis</name>
    <dbReference type="NCBI Taxonomy" id="768480"/>
    <lineage>
        <taxon>Bacteria</taxon>
        <taxon>Pseudomonadati</taxon>
        <taxon>Bacteroidota</taxon>
        <taxon>Sphingobacteriia</taxon>
        <taxon>Sphingobacteriales</taxon>
        <taxon>Sphingobacteriaceae</taxon>
        <taxon>Mucilaginibacter</taxon>
    </lineage>
</organism>
<keyword evidence="1" id="KW-0732">Signal</keyword>
<feature type="signal peptide" evidence="1">
    <location>
        <begin position="1"/>
        <end position="23"/>
    </location>
</feature>
<dbReference type="EMBL" id="JADFFM010000001">
    <property type="protein sequence ID" value="MBE9665801.1"/>
    <property type="molecule type" value="Genomic_DNA"/>
</dbReference>
<dbReference type="InterPro" id="IPR029058">
    <property type="entry name" value="AB_hydrolase_fold"/>
</dbReference>
<evidence type="ECO:0000256" key="1">
    <source>
        <dbReference type="SAM" id="SignalP"/>
    </source>
</evidence>
<keyword evidence="3" id="KW-1185">Reference proteome</keyword>
<dbReference type="SUPFAM" id="SSF53474">
    <property type="entry name" value="alpha/beta-Hydrolases"/>
    <property type="match status" value="1"/>
</dbReference>
<dbReference type="InterPro" id="IPR000801">
    <property type="entry name" value="Esterase-like"/>
</dbReference>
<evidence type="ECO:0000313" key="2">
    <source>
        <dbReference type="EMBL" id="MBE9665801.1"/>
    </source>
</evidence>
<accession>A0ABR9XF17</accession>
<gene>
    <name evidence="2" type="ORF">IRJ18_05465</name>
</gene>
<comment type="caution">
    <text evidence="2">The sequence shown here is derived from an EMBL/GenBank/DDBJ whole genome shotgun (WGS) entry which is preliminary data.</text>
</comment>
<dbReference type="Pfam" id="PF00756">
    <property type="entry name" value="Esterase"/>
    <property type="match status" value="1"/>
</dbReference>
<dbReference type="Gene3D" id="3.40.50.1820">
    <property type="entry name" value="alpha/beta hydrolase"/>
    <property type="match status" value="1"/>
</dbReference>
<protein>
    <submittedName>
        <fullName evidence="2">Esterase family protein</fullName>
    </submittedName>
</protein>
<reference evidence="2 3" key="1">
    <citation type="submission" date="2020-10" db="EMBL/GenBank/DDBJ databases">
        <title>Mucilaginibacter mali sp. nov., isolated from rhizosphere soil of apple orchard.</title>
        <authorList>
            <person name="Lee J.-S."/>
            <person name="Kim H.S."/>
            <person name="Kim J.-S."/>
        </authorList>
    </citation>
    <scope>NUCLEOTIDE SEQUENCE [LARGE SCALE GENOMIC DNA]</scope>
    <source>
        <strain evidence="2 3">KCTC 23157</strain>
    </source>
</reference>
<name>A0ABR9XF17_9SPHI</name>
<dbReference type="RefSeq" id="WP_194105188.1">
    <property type="nucleotide sequence ID" value="NZ_JADFFM010000001.1"/>
</dbReference>
<sequence length="280" mass="31635">MKKIFRLSIVILHLLLISKLSVAAIVDTVETTSQAMHKKIKAVIIKPNDYDKLSVMPTVYLLHGYGGNYSDWVRNAPAVQSLADEYHMLIVCPDGNISSWYLDSPVNPDWKYETYVGTELVAWVDARYKTIKNRSGRAITGLSMGGHGALYLAFKHQDTFGAAGSTSGGVDIRPFPNNWKMANILGTYAEHPENWEKNTIINMTHLLTPGKLALIIDCGTEDFFYKVNVNLHDLLLLRNIPHDFYVRPGGHNSAYWANSIKYQLLFFHDYFIAQQKLAVK</sequence>